<keyword evidence="9 10" id="KW-0807">Transducer</keyword>
<keyword evidence="4 10" id="KW-0812">Transmembrane</keyword>
<dbReference type="GO" id="GO:0004984">
    <property type="term" value="F:olfactory receptor activity"/>
    <property type="evidence" value="ECO:0007669"/>
    <property type="project" value="InterPro"/>
</dbReference>
<evidence type="ECO:0000256" key="5">
    <source>
        <dbReference type="ARBA" id="ARBA00022725"/>
    </source>
</evidence>
<feature type="transmembrane region" description="Helical" evidence="10">
    <location>
        <begin position="45"/>
        <end position="69"/>
    </location>
</feature>
<evidence type="ECO:0000256" key="10">
    <source>
        <dbReference type="RuleBase" id="RU351113"/>
    </source>
</evidence>
<evidence type="ECO:0000256" key="7">
    <source>
        <dbReference type="ARBA" id="ARBA00023136"/>
    </source>
</evidence>
<sequence length="396" mass="45949">MIFELTKIAPLTKRVRSRDACTYLQRAMKSEGWILPSNWTRWICMLWTATTTIFCIIYLPSAFFINYIIQLKSFTPSLFLTSLQTGISAVGCSAKASIMFINIWRFPKANEQLDRMDKRCETDEERLQIHQLVARCSRIFLVFQIIYHIFVLSSFAAGLVKNEPPWNIYNPLINWRDSKTKLYMVSIIEVTIIFFSTTQNLIIDTYPIMYSIPLRTHINLLRQRVGRLRAKPDHNTREDYQDLIDCISDHKLVIKYFKIIQPVISQTIFVQFLIIGAVLGVSLINLFFFADLLNGATTIIYISALLIQTFPFCYICNLIMDDCETLTNTLFQSNWIDADRRYRTTLLYFLHNVQQPIVFKAGGFMQICVSSNITVAKFAFSVVAIVKQMNIADRFT</sequence>
<keyword evidence="7 10" id="KW-0472">Membrane</keyword>
<comment type="subcellular location">
    <subcellularLocation>
        <location evidence="1 10">Cell membrane</location>
        <topology evidence="1 10">Multi-pass membrane protein</topology>
    </subcellularLocation>
</comment>
<evidence type="ECO:0000256" key="1">
    <source>
        <dbReference type="ARBA" id="ARBA00004651"/>
    </source>
</evidence>
<evidence type="ECO:0000313" key="11">
    <source>
        <dbReference type="Proteomes" id="UP000504634"/>
    </source>
</evidence>
<dbReference type="RefSeq" id="XP_030385897.1">
    <property type="nucleotide sequence ID" value="XM_030530037.1"/>
</dbReference>
<proteinExistence type="inferred from homology"/>
<evidence type="ECO:0000313" key="12">
    <source>
        <dbReference type="RefSeq" id="XP_030385897.1"/>
    </source>
</evidence>
<evidence type="ECO:0000256" key="3">
    <source>
        <dbReference type="ARBA" id="ARBA00022606"/>
    </source>
</evidence>
<dbReference type="GO" id="GO:0007165">
    <property type="term" value="P:signal transduction"/>
    <property type="evidence" value="ECO:0007669"/>
    <property type="project" value="UniProtKB-KW"/>
</dbReference>
<evidence type="ECO:0000256" key="4">
    <source>
        <dbReference type="ARBA" id="ARBA00022692"/>
    </source>
</evidence>
<keyword evidence="11" id="KW-1185">Reference proteome</keyword>
<dbReference type="Pfam" id="PF02949">
    <property type="entry name" value="7tm_6"/>
    <property type="match status" value="1"/>
</dbReference>
<dbReference type="GO" id="GO:0005886">
    <property type="term" value="C:plasma membrane"/>
    <property type="evidence" value="ECO:0007669"/>
    <property type="project" value="UniProtKB-SubCell"/>
</dbReference>
<gene>
    <name evidence="12" type="primary">LOC115632785</name>
</gene>
<keyword evidence="3 10" id="KW-0716">Sensory transduction</keyword>
<feature type="transmembrane region" description="Helical" evidence="10">
    <location>
        <begin position="180"/>
        <end position="203"/>
    </location>
</feature>
<dbReference type="OrthoDB" id="6604226at2759"/>
<dbReference type="InterPro" id="IPR004117">
    <property type="entry name" value="7tm6_olfct_rcpt"/>
</dbReference>
<comment type="similarity">
    <text evidence="10">Belongs to the insect chemoreceptor superfamily. Heteromeric odorant receptor channel (TC 1.A.69) family.</text>
</comment>
<dbReference type="PANTHER" id="PTHR21137">
    <property type="entry name" value="ODORANT RECEPTOR"/>
    <property type="match status" value="1"/>
</dbReference>
<dbReference type="Proteomes" id="UP000504634">
    <property type="component" value="Unplaced"/>
</dbReference>
<dbReference type="GeneID" id="115632785"/>
<protein>
    <recommendedName>
        <fullName evidence="10">Odorant receptor</fullName>
    </recommendedName>
</protein>
<evidence type="ECO:0000256" key="8">
    <source>
        <dbReference type="ARBA" id="ARBA00023170"/>
    </source>
</evidence>
<keyword evidence="8 10" id="KW-0675">Receptor</keyword>
<feature type="transmembrane region" description="Helical" evidence="10">
    <location>
        <begin position="139"/>
        <end position="160"/>
    </location>
</feature>
<feature type="transmembrane region" description="Helical" evidence="10">
    <location>
        <begin position="268"/>
        <end position="290"/>
    </location>
</feature>
<dbReference type="PANTHER" id="PTHR21137:SF35">
    <property type="entry name" value="ODORANT RECEPTOR 19A-RELATED"/>
    <property type="match status" value="1"/>
</dbReference>
<organism evidence="11 12">
    <name type="scientific">Drosophila lebanonensis</name>
    <name type="common">Fruit fly</name>
    <name type="synonym">Scaptodrosophila lebanonensis</name>
    <dbReference type="NCBI Taxonomy" id="7225"/>
    <lineage>
        <taxon>Eukaryota</taxon>
        <taxon>Metazoa</taxon>
        <taxon>Ecdysozoa</taxon>
        <taxon>Arthropoda</taxon>
        <taxon>Hexapoda</taxon>
        <taxon>Insecta</taxon>
        <taxon>Pterygota</taxon>
        <taxon>Neoptera</taxon>
        <taxon>Endopterygota</taxon>
        <taxon>Diptera</taxon>
        <taxon>Brachycera</taxon>
        <taxon>Muscomorpha</taxon>
        <taxon>Ephydroidea</taxon>
        <taxon>Drosophilidae</taxon>
        <taxon>Scaptodrosophila</taxon>
    </lineage>
</organism>
<feature type="transmembrane region" description="Helical" evidence="10">
    <location>
        <begin position="296"/>
        <end position="320"/>
    </location>
</feature>
<dbReference type="GO" id="GO:0005549">
    <property type="term" value="F:odorant binding"/>
    <property type="evidence" value="ECO:0007669"/>
    <property type="project" value="InterPro"/>
</dbReference>
<keyword evidence="2" id="KW-1003">Cell membrane</keyword>
<comment type="caution">
    <text evidence="10">Lacks conserved residue(s) required for the propagation of feature annotation.</text>
</comment>
<accession>A0A6J2UFL5</accession>
<dbReference type="AlphaFoldDB" id="A0A6J2UFL5"/>
<reference evidence="12" key="1">
    <citation type="submission" date="2025-08" db="UniProtKB">
        <authorList>
            <consortium name="RefSeq"/>
        </authorList>
    </citation>
    <scope>IDENTIFICATION</scope>
    <source>
        <strain evidence="12">11010-0011.00</strain>
        <tissue evidence="12">Whole body</tissue>
    </source>
</reference>
<keyword evidence="6 10" id="KW-1133">Transmembrane helix</keyword>
<evidence type="ECO:0000256" key="9">
    <source>
        <dbReference type="ARBA" id="ARBA00023224"/>
    </source>
</evidence>
<name>A0A6J2UFL5_DROLE</name>
<evidence type="ECO:0000256" key="6">
    <source>
        <dbReference type="ARBA" id="ARBA00022989"/>
    </source>
</evidence>
<evidence type="ECO:0000256" key="2">
    <source>
        <dbReference type="ARBA" id="ARBA00022475"/>
    </source>
</evidence>
<keyword evidence="5 10" id="KW-0552">Olfaction</keyword>